<keyword evidence="1" id="KW-0808">Transferase</keyword>
<reference evidence="1" key="1">
    <citation type="submission" date="2021-01" db="EMBL/GenBank/DDBJ databases">
        <title>Complete genome sequence of Clostridiales bacterium R-7.</title>
        <authorList>
            <person name="Mahoney-Kurpe S.C."/>
            <person name="Palevich N."/>
            <person name="Koike S."/>
            <person name="Moon C.D."/>
            <person name="Attwood G.T."/>
        </authorList>
    </citation>
    <scope>NUCLEOTIDE SEQUENCE</scope>
    <source>
        <strain evidence="1">R-7</strain>
    </source>
</reference>
<dbReference type="EMBL" id="CP068393">
    <property type="protein sequence ID" value="QUC67872.1"/>
    <property type="molecule type" value="Genomic_DNA"/>
</dbReference>
<evidence type="ECO:0000313" key="2">
    <source>
        <dbReference type="Proteomes" id="UP000682782"/>
    </source>
</evidence>
<sequence length="316" mass="33533">MNLIEEAVIIEVLGIRMYAFGAYVALGVLFAVICLCVTGRSLSFKKGTSLLTAVLSVLCGVICSRVSFCLLNKELGHMTPLSFWPQVNGGGWSMFGLIGGALVGGNISARITKENAGKVLNAVCLSILPFIAAERIGESRIEDFDISRPLDSTFLKGSFLAVGGDEPCLATYYVAAAVAIVLFIVLALRMSRKEKAGNLANAFLLLFGAASIITESLRYDRFLSVSFVGLQQIAAALMLALGVVLAVIRGKRPKSALSVASLVSLPLITGAVIGLEFALDRTTWNKLLIYAAMIIVVAIPAVLGMILLKTNGEKNN</sequence>
<evidence type="ECO:0000313" key="1">
    <source>
        <dbReference type="EMBL" id="QUC67872.1"/>
    </source>
</evidence>
<dbReference type="Proteomes" id="UP000682782">
    <property type="component" value="Chromosome"/>
</dbReference>
<proteinExistence type="predicted"/>
<organism evidence="1 2">
    <name type="scientific">Aristaeella hokkaidonensis</name>
    <dbReference type="NCBI Taxonomy" id="3046382"/>
    <lineage>
        <taxon>Bacteria</taxon>
        <taxon>Bacillati</taxon>
        <taxon>Bacillota</taxon>
        <taxon>Clostridia</taxon>
        <taxon>Eubacteriales</taxon>
        <taxon>Aristaeellaceae</taxon>
        <taxon>Aristaeella</taxon>
    </lineage>
</organism>
<protein>
    <submittedName>
        <fullName evidence="1">Prolipoprotein diacylglyceryl transferase</fullName>
    </submittedName>
</protein>
<accession>A0AC61MXX0</accession>
<keyword evidence="2" id="KW-1185">Reference proteome</keyword>
<name>A0AC61MXX0_9FIRM</name>
<gene>
    <name evidence="1" type="ORF">JYE49_04010</name>
</gene>